<dbReference type="Pfam" id="PF00106">
    <property type="entry name" value="adh_short"/>
    <property type="match status" value="1"/>
</dbReference>
<dbReference type="RefSeq" id="WP_184946696.1">
    <property type="nucleotide sequence ID" value="NZ_BAAAWZ010000004.1"/>
</dbReference>
<dbReference type="InterPro" id="IPR052625">
    <property type="entry name" value="Chl_b_Red"/>
</dbReference>
<dbReference type="InterPro" id="IPR036291">
    <property type="entry name" value="NAD(P)-bd_dom_sf"/>
</dbReference>
<name>A0A841DCL6_PLAVE</name>
<dbReference type="GO" id="GO:0034256">
    <property type="term" value="F:chlorophyll(ide) b reductase activity"/>
    <property type="evidence" value="ECO:0007669"/>
    <property type="project" value="TreeGrafter"/>
</dbReference>
<comment type="similarity">
    <text evidence="1">Belongs to the short-chain dehydrogenases/reductases (SDR) family.</text>
</comment>
<dbReference type="Gene3D" id="3.40.50.720">
    <property type="entry name" value="NAD(P)-binding Rossmann-like Domain"/>
    <property type="match status" value="1"/>
</dbReference>
<comment type="caution">
    <text evidence="2">The sequence shown here is derived from an EMBL/GenBank/DDBJ whole genome shotgun (WGS) entry which is preliminary data.</text>
</comment>
<dbReference type="PRINTS" id="PR00081">
    <property type="entry name" value="GDHRDH"/>
</dbReference>
<gene>
    <name evidence="2" type="ORF">FHS22_005809</name>
</gene>
<protein>
    <submittedName>
        <fullName evidence="2">NAD(P)-dependent dehydrogenase (Short-subunit alcohol dehydrogenase family)</fullName>
    </submittedName>
</protein>
<dbReference type="AlphaFoldDB" id="A0A841DCL6"/>
<accession>A0A841DCL6</accession>
<evidence type="ECO:0000256" key="1">
    <source>
        <dbReference type="RuleBase" id="RU000363"/>
    </source>
</evidence>
<dbReference type="EMBL" id="JACHJJ010000024">
    <property type="protein sequence ID" value="MBB5966517.1"/>
    <property type="molecule type" value="Genomic_DNA"/>
</dbReference>
<dbReference type="PANTHER" id="PTHR24314:SF21">
    <property type="entry name" value="CHLOROPHYLL(IDE) B REDUCTASE NYC1, CHLOROPLASTIC-RELATED"/>
    <property type="match status" value="1"/>
</dbReference>
<dbReference type="InterPro" id="IPR002347">
    <property type="entry name" value="SDR_fam"/>
</dbReference>
<dbReference type="CDD" id="cd05233">
    <property type="entry name" value="SDR_c"/>
    <property type="match status" value="1"/>
</dbReference>
<dbReference type="GO" id="GO:0015996">
    <property type="term" value="P:chlorophyll catabolic process"/>
    <property type="evidence" value="ECO:0007669"/>
    <property type="project" value="TreeGrafter"/>
</dbReference>
<dbReference type="SUPFAM" id="SSF51735">
    <property type="entry name" value="NAD(P)-binding Rossmann-fold domains"/>
    <property type="match status" value="1"/>
</dbReference>
<evidence type="ECO:0000313" key="3">
    <source>
        <dbReference type="Proteomes" id="UP000562352"/>
    </source>
</evidence>
<sequence>MTGSGTAGTGAGARTVVVTGGTRGIGLGLVRAFLERGHRVALCGSREETVEKAIAGLPGPEVLGLVADVTDRDQVQALWDGAAGRFGRVDLWINNAGVSHTRAPLWELPDEEIRAVVGTNLVGVLNGSAVALAGMAAQGRGHLWNMEGLGSDGRAVPGLSVYGSTKRALTYLTRALVKEVPPGVSAGLLSPGMVVTGLLTRDYDPEAFAKAKKIFNILADRVETVAPWLAERALSQARNGAHVRWLTPAKIAARFALAPVRRRDLFSGGE</sequence>
<keyword evidence="3" id="KW-1185">Reference proteome</keyword>
<organism evidence="2 3">
    <name type="scientific">Planomonospora venezuelensis</name>
    <dbReference type="NCBI Taxonomy" id="1999"/>
    <lineage>
        <taxon>Bacteria</taxon>
        <taxon>Bacillati</taxon>
        <taxon>Actinomycetota</taxon>
        <taxon>Actinomycetes</taxon>
        <taxon>Streptosporangiales</taxon>
        <taxon>Streptosporangiaceae</taxon>
        <taxon>Planomonospora</taxon>
    </lineage>
</organism>
<reference evidence="2 3" key="1">
    <citation type="submission" date="2020-08" db="EMBL/GenBank/DDBJ databases">
        <title>Genomic Encyclopedia of Type Strains, Phase III (KMG-III): the genomes of soil and plant-associated and newly described type strains.</title>
        <authorList>
            <person name="Whitman W."/>
        </authorList>
    </citation>
    <scope>NUCLEOTIDE SEQUENCE [LARGE SCALE GENOMIC DNA]</scope>
    <source>
        <strain evidence="2 3">CECT 3303</strain>
    </source>
</reference>
<dbReference type="Proteomes" id="UP000562352">
    <property type="component" value="Unassembled WGS sequence"/>
</dbReference>
<dbReference type="GO" id="GO:0010304">
    <property type="term" value="P:PSII associated light-harvesting complex II catabolic process"/>
    <property type="evidence" value="ECO:0007669"/>
    <property type="project" value="TreeGrafter"/>
</dbReference>
<dbReference type="PRINTS" id="PR00080">
    <property type="entry name" value="SDRFAMILY"/>
</dbReference>
<evidence type="ECO:0000313" key="2">
    <source>
        <dbReference type="EMBL" id="MBB5966517.1"/>
    </source>
</evidence>
<dbReference type="PANTHER" id="PTHR24314">
    <property type="entry name" value="NON-SPECIFIC LIPID TRANSFER PROTEIN-RELATED"/>
    <property type="match status" value="1"/>
</dbReference>
<proteinExistence type="inferred from homology"/>